<dbReference type="Gene3D" id="1.20.1070.10">
    <property type="entry name" value="Rhodopsin 7-helix transmembrane proteins"/>
    <property type="match status" value="1"/>
</dbReference>
<dbReference type="AlphaFoldDB" id="A0A2G5T9X2"/>
<gene>
    <name evidence="2" type="primary">Cnig_chr_V.g17510</name>
    <name evidence="2" type="ORF">B9Z55_017510</name>
</gene>
<feature type="transmembrane region" description="Helical" evidence="1">
    <location>
        <begin position="56"/>
        <end position="85"/>
    </location>
</feature>
<proteinExistence type="predicted"/>
<keyword evidence="1" id="KW-0472">Membrane</keyword>
<accession>A0A2G5T9X2</accession>
<sequence length="330" mass="38357">MQLQRPLSWVMIDKTCPEFELDAWVFVFAIIAFIGLIFTCIQMVQFHKKKEEGGGLLGTLASCDFLVCFCYIMNYFVTSLIYHYRNTFFADFRVHGQRSGKSVKVLYESIMTFMIFCIIVERFLWTCSSRTRLTWSIFTDSKLKIKLTYLAMVYAVLMFFTRKFKPSDVPFCDNAPEPLLSDIEALKLIQVFVVPGIDAFVCLATLIFALLTILRLSKVGQGEEPVVQEEVNLEDGEVKRTNVVNTDLIKRWIICMLVVFATFLIRTVCYYIFIDPFTSNLFEKTPSARNLTVWWYDFMSVLLSGSRYILYYAFCRNQIVSEYPPTAVRQ</sequence>
<feature type="transmembrane region" description="Helical" evidence="1">
    <location>
        <begin position="252"/>
        <end position="273"/>
    </location>
</feature>
<keyword evidence="3" id="KW-1185">Reference proteome</keyword>
<comment type="caution">
    <text evidence="2">The sequence shown here is derived from an EMBL/GenBank/DDBJ whole genome shotgun (WGS) entry which is preliminary data.</text>
</comment>
<evidence type="ECO:0000256" key="1">
    <source>
        <dbReference type="SAM" id="Phobius"/>
    </source>
</evidence>
<feature type="transmembrane region" description="Helical" evidence="1">
    <location>
        <begin position="188"/>
        <end position="214"/>
    </location>
</feature>
<protein>
    <recommendedName>
        <fullName evidence="4">G-protein coupled receptors family 1 profile domain-containing protein</fullName>
    </recommendedName>
</protein>
<feature type="transmembrane region" description="Helical" evidence="1">
    <location>
        <begin position="23"/>
        <end position="44"/>
    </location>
</feature>
<feature type="transmembrane region" description="Helical" evidence="1">
    <location>
        <begin position="293"/>
        <end position="314"/>
    </location>
</feature>
<reference evidence="3" key="1">
    <citation type="submission" date="2017-10" db="EMBL/GenBank/DDBJ databases">
        <title>Rapid genome shrinkage in a self-fertile nematode reveals novel sperm competition proteins.</title>
        <authorList>
            <person name="Yin D."/>
            <person name="Schwarz E.M."/>
            <person name="Thomas C.G."/>
            <person name="Felde R.L."/>
            <person name="Korf I.F."/>
            <person name="Cutter A.D."/>
            <person name="Schartner C.M."/>
            <person name="Ralston E.J."/>
            <person name="Meyer B.J."/>
            <person name="Haag E.S."/>
        </authorList>
    </citation>
    <scope>NUCLEOTIDE SEQUENCE [LARGE SCALE GENOMIC DNA]</scope>
    <source>
        <strain evidence="3">JU1422</strain>
    </source>
</reference>
<evidence type="ECO:0008006" key="4">
    <source>
        <dbReference type="Google" id="ProtNLM"/>
    </source>
</evidence>
<organism evidence="2 3">
    <name type="scientific">Caenorhabditis nigoni</name>
    <dbReference type="NCBI Taxonomy" id="1611254"/>
    <lineage>
        <taxon>Eukaryota</taxon>
        <taxon>Metazoa</taxon>
        <taxon>Ecdysozoa</taxon>
        <taxon>Nematoda</taxon>
        <taxon>Chromadorea</taxon>
        <taxon>Rhabditida</taxon>
        <taxon>Rhabditina</taxon>
        <taxon>Rhabditomorpha</taxon>
        <taxon>Rhabditoidea</taxon>
        <taxon>Rhabditidae</taxon>
        <taxon>Peloderinae</taxon>
        <taxon>Caenorhabditis</taxon>
    </lineage>
</organism>
<feature type="transmembrane region" description="Helical" evidence="1">
    <location>
        <begin position="105"/>
        <end position="124"/>
    </location>
</feature>
<dbReference type="Proteomes" id="UP000230233">
    <property type="component" value="Chromosome V"/>
</dbReference>
<evidence type="ECO:0000313" key="2">
    <source>
        <dbReference type="EMBL" id="PIC24027.1"/>
    </source>
</evidence>
<name>A0A2G5T9X2_9PELO</name>
<dbReference type="OrthoDB" id="5783916at2759"/>
<keyword evidence="1" id="KW-0812">Transmembrane</keyword>
<keyword evidence="1" id="KW-1133">Transmembrane helix</keyword>
<dbReference type="EMBL" id="PDUG01000005">
    <property type="protein sequence ID" value="PIC24027.1"/>
    <property type="molecule type" value="Genomic_DNA"/>
</dbReference>
<evidence type="ECO:0000313" key="3">
    <source>
        <dbReference type="Proteomes" id="UP000230233"/>
    </source>
</evidence>